<proteinExistence type="predicted"/>
<organism evidence="2 3">
    <name type="scientific">Sesamum alatum</name>
    <dbReference type="NCBI Taxonomy" id="300844"/>
    <lineage>
        <taxon>Eukaryota</taxon>
        <taxon>Viridiplantae</taxon>
        <taxon>Streptophyta</taxon>
        <taxon>Embryophyta</taxon>
        <taxon>Tracheophyta</taxon>
        <taxon>Spermatophyta</taxon>
        <taxon>Magnoliopsida</taxon>
        <taxon>eudicotyledons</taxon>
        <taxon>Gunneridae</taxon>
        <taxon>Pentapetalae</taxon>
        <taxon>asterids</taxon>
        <taxon>lamiids</taxon>
        <taxon>Lamiales</taxon>
        <taxon>Pedaliaceae</taxon>
        <taxon>Sesamum</taxon>
    </lineage>
</organism>
<protein>
    <submittedName>
        <fullName evidence="2">Uncharacterized protein</fullName>
    </submittedName>
</protein>
<feature type="region of interest" description="Disordered" evidence="1">
    <location>
        <begin position="144"/>
        <end position="173"/>
    </location>
</feature>
<sequence length="173" mass="18331">MAVGRPRFAPLGPTRILDAGFTRAGSTREESVGSFNGRIPQCVKGQGPLFQAILNLRYRGWGTSTCRADLFNPIFLHQASILQRYVNGISGSLEEPQRRMRSATAAAARCSVAYSACRLRHGVHGGLSSGDLARLGEGRQGAAGLDAGVEIGKKPEDPGGADEDEGGDRVPRP</sequence>
<dbReference type="Proteomes" id="UP001293254">
    <property type="component" value="Unassembled WGS sequence"/>
</dbReference>
<evidence type="ECO:0000313" key="3">
    <source>
        <dbReference type="Proteomes" id="UP001293254"/>
    </source>
</evidence>
<evidence type="ECO:0000256" key="1">
    <source>
        <dbReference type="SAM" id="MobiDB-lite"/>
    </source>
</evidence>
<evidence type="ECO:0000313" key="2">
    <source>
        <dbReference type="EMBL" id="KAK4414363.1"/>
    </source>
</evidence>
<reference evidence="2" key="1">
    <citation type="submission" date="2020-06" db="EMBL/GenBank/DDBJ databases">
        <authorList>
            <person name="Li T."/>
            <person name="Hu X."/>
            <person name="Zhang T."/>
            <person name="Song X."/>
            <person name="Zhang H."/>
            <person name="Dai N."/>
            <person name="Sheng W."/>
            <person name="Hou X."/>
            <person name="Wei L."/>
        </authorList>
    </citation>
    <scope>NUCLEOTIDE SEQUENCE</scope>
    <source>
        <strain evidence="2">3651</strain>
        <tissue evidence="2">Leaf</tissue>
    </source>
</reference>
<accession>A0AAE2C9V1</accession>
<gene>
    <name evidence="2" type="ORF">Salat_2849300</name>
</gene>
<keyword evidence="3" id="KW-1185">Reference proteome</keyword>
<name>A0AAE2C9V1_9LAMI</name>
<comment type="caution">
    <text evidence="2">The sequence shown here is derived from an EMBL/GenBank/DDBJ whole genome shotgun (WGS) entry which is preliminary data.</text>
</comment>
<dbReference type="AlphaFoldDB" id="A0AAE2C9V1"/>
<reference evidence="2" key="2">
    <citation type="journal article" date="2024" name="Plant">
        <title>Genomic evolution and insights into agronomic trait innovations of Sesamum species.</title>
        <authorList>
            <person name="Miao H."/>
            <person name="Wang L."/>
            <person name="Qu L."/>
            <person name="Liu H."/>
            <person name="Sun Y."/>
            <person name="Le M."/>
            <person name="Wang Q."/>
            <person name="Wei S."/>
            <person name="Zheng Y."/>
            <person name="Lin W."/>
            <person name="Duan Y."/>
            <person name="Cao H."/>
            <person name="Xiong S."/>
            <person name="Wang X."/>
            <person name="Wei L."/>
            <person name="Li C."/>
            <person name="Ma Q."/>
            <person name="Ju M."/>
            <person name="Zhao R."/>
            <person name="Li G."/>
            <person name="Mu C."/>
            <person name="Tian Q."/>
            <person name="Mei H."/>
            <person name="Zhang T."/>
            <person name="Gao T."/>
            <person name="Zhang H."/>
        </authorList>
    </citation>
    <scope>NUCLEOTIDE SEQUENCE</scope>
    <source>
        <strain evidence="2">3651</strain>
    </source>
</reference>
<dbReference type="EMBL" id="JACGWO010000012">
    <property type="protein sequence ID" value="KAK4414363.1"/>
    <property type="molecule type" value="Genomic_DNA"/>
</dbReference>